<comment type="caution">
    <text evidence="1">The sequence shown here is derived from an EMBL/GenBank/DDBJ whole genome shotgun (WGS) entry which is preliminary data.</text>
</comment>
<dbReference type="AlphaFoldDB" id="A0A5M8REE2"/>
<dbReference type="Proteomes" id="UP000324326">
    <property type="component" value="Unassembled WGS sequence"/>
</dbReference>
<name>A0A5M8REE2_9BACI</name>
<evidence type="ECO:0000313" key="1">
    <source>
        <dbReference type="EMBL" id="KAA6446945.1"/>
    </source>
</evidence>
<dbReference type="RefSeq" id="WP_150149988.1">
    <property type="nucleotide sequence ID" value="NZ_QSND01000007.1"/>
</dbReference>
<protein>
    <submittedName>
        <fullName evidence="1">Uncharacterized protein</fullName>
    </submittedName>
</protein>
<gene>
    <name evidence="1" type="ORF">DX927_23120</name>
</gene>
<proteinExistence type="predicted"/>
<accession>A0A5M8REE2</accession>
<organism evidence="1 2">
    <name type="scientific">Bacillus swezeyi</name>
    <dbReference type="NCBI Taxonomy" id="1925020"/>
    <lineage>
        <taxon>Bacteria</taxon>
        <taxon>Bacillati</taxon>
        <taxon>Bacillota</taxon>
        <taxon>Bacilli</taxon>
        <taxon>Bacillales</taxon>
        <taxon>Bacillaceae</taxon>
        <taxon>Bacillus</taxon>
    </lineage>
</organism>
<evidence type="ECO:0000313" key="2">
    <source>
        <dbReference type="Proteomes" id="UP000324326"/>
    </source>
</evidence>
<dbReference type="EMBL" id="QSND01000007">
    <property type="protein sequence ID" value="KAA6446945.1"/>
    <property type="molecule type" value="Genomic_DNA"/>
</dbReference>
<reference evidence="1 2" key="1">
    <citation type="submission" date="2018-08" db="EMBL/GenBank/DDBJ databases">
        <title>Bacillus phenotypic plasticity.</title>
        <authorList>
            <person name="Hurtado E."/>
        </authorList>
    </citation>
    <scope>NUCLEOTIDE SEQUENCE [LARGE SCALE GENOMIC DNA]</scope>
    <source>
        <strain evidence="1 2">427</strain>
    </source>
</reference>
<sequence length="198" mass="23058">MNFKLIINSKFNKELPCCKNSCELYDQITGECGIHNKIDTTNPQIYHRCFDKLPYFSYSYEDCSSISEEKFYEQDDINFFEIAGDASSLTYSDYPLKPDFSSNRDDAIWFVASDRSFGCWIINHYKKRLMPVTDGTVVRGWNKNVYQSPYPLHNHDSSKSIASRMAWYVDNEGYGQYVLLLNGKISMISSPRPAHWKK</sequence>